<keyword evidence="3" id="KW-1185">Reference proteome</keyword>
<evidence type="ECO:0000256" key="1">
    <source>
        <dbReference type="SAM" id="Phobius"/>
    </source>
</evidence>
<dbReference type="NCBIfam" id="NF046119">
    <property type="entry name" value="memb_SCO4225"/>
    <property type="match status" value="1"/>
</dbReference>
<dbReference type="Pfam" id="PF25637">
    <property type="entry name" value="DUF7942"/>
    <property type="match status" value="1"/>
</dbReference>
<dbReference type="Proteomes" id="UP000321617">
    <property type="component" value="Unassembled WGS sequence"/>
</dbReference>
<evidence type="ECO:0000313" key="3">
    <source>
        <dbReference type="Proteomes" id="UP000321617"/>
    </source>
</evidence>
<keyword evidence="1" id="KW-0812">Transmembrane</keyword>
<protein>
    <submittedName>
        <fullName evidence="2">Uncharacterized protein</fullName>
    </submittedName>
</protein>
<organism evidence="2 3">
    <name type="scientific">Stackebrandtia albiflava</name>
    <dbReference type="NCBI Taxonomy" id="406432"/>
    <lineage>
        <taxon>Bacteria</taxon>
        <taxon>Bacillati</taxon>
        <taxon>Actinomycetota</taxon>
        <taxon>Actinomycetes</taxon>
        <taxon>Glycomycetales</taxon>
        <taxon>Glycomycetaceae</taxon>
        <taxon>Stackebrandtia</taxon>
    </lineage>
</organism>
<dbReference type="InterPro" id="IPR057702">
    <property type="entry name" value="DUF7942"/>
</dbReference>
<feature type="transmembrane region" description="Helical" evidence="1">
    <location>
        <begin position="12"/>
        <end position="35"/>
    </location>
</feature>
<name>A0A562UQA5_9ACTN</name>
<feature type="transmembrane region" description="Helical" evidence="1">
    <location>
        <begin position="66"/>
        <end position="87"/>
    </location>
</feature>
<keyword evidence="1" id="KW-0472">Membrane</keyword>
<sequence>MSTNRSLTHRVWFWIAVAYTAVFATASAFTLFAMFTDGSGLGAVWLIVSALPSSLLTTWLPVTGPAAWAVVTAGGLLQAALLWWVALRRR</sequence>
<evidence type="ECO:0000313" key="2">
    <source>
        <dbReference type="EMBL" id="TWJ07802.1"/>
    </source>
</evidence>
<dbReference type="RefSeq" id="WP_147144059.1">
    <property type="nucleotide sequence ID" value="NZ_BAABIJ010000006.1"/>
</dbReference>
<gene>
    <name evidence="2" type="ORF">LX16_4966</name>
</gene>
<dbReference type="EMBL" id="VLLL01000010">
    <property type="protein sequence ID" value="TWJ07802.1"/>
    <property type="molecule type" value="Genomic_DNA"/>
</dbReference>
<reference evidence="2 3" key="1">
    <citation type="journal article" date="2013" name="Stand. Genomic Sci.">
        <title>Genomic Encyclopedia of Type Strains, Phase I: The one thousand microbial genomes (KMG-I) project.</title>
        <authorList>
            <person name="Kyrpides N.C."/>
            <person name="Woyke T."/>
            <person name="Eisen J.A."/>
            <person name="Garrity G."/>
            <person name="Lilburn T.G."/>
            <person name="Beck B.J."/>
            <person name="Whitman W.B."/>
            <person name="Hugenholtz P."/>
            <person name="Klenk H.P."/>
        </authorList>
    </citation>
    <scope>NUCLEOTIDE SEQUENCE [LARGE SCALE GENOMIC DNA]</scope>
    <source>
        <strain evidence="2 3">DSM 45044</strain>
    </source>
</reference>
<dbReference type="AlphaFoldDB" id="A0A562UQA5"/>
<accession>A0A562UQA5</accession>
<proteinExistence type="predicted"/>
<comment type="caution">
    <text evidence="2">The sequence shown here is derived from an EMBL/GenBank/DDBJ whole genome shotgun (WGS) entry which is preliminary data.</text>
</comment>
<keyword evidence="1" id="KW-1133">Transmembrane helix</keyword>